<dbReference type="Proteomes" id="UP000006804">
    <property type="component" value="Chromosome"/>
</dbReference>
<dbReference type="AlphaFoldDB" id="F7YXZ4"/>
<evidence type="ECO:0000313" key="1">
    <source>
        <dbReference type="EMBL" id="AEH50793.1"/>
    </source>
</evidence>
<dbReference type="OrthoDB" id="46098at2"/>
<dbReference type="STRING" id="688269.Theth_0708"/>
<dbReference type="KEGG" id="tta:Theth_0708"/>
<keyword evidence="2" id="KW-1185">Reference proteome</keyword>
<dbReference type="HOGENOM" id="CLU_129785_0_0_0"/>
<dbReference type="EMBL" id="CP002351">
    <property type="protein sequence ID" value="AEH50793.1"/>
    <property type="molecule type" value="Genomic_DNA"/>
</dbReference>
<dbReference type="eggNOG" id="ENOG5032VSC">
    <property type="taxonomic scope" value="Bacteria"/>
</dbReference>
<organism evidence="1 2">
    <name type="scientific">Pseudothermotoga thermarum DSM 5069</name>
    <dbReference type="NCBI Taxonomy" id="688269"/>
    <lineage>
        <taxon>Bacteria</taxon>
        <taxon>Thermotogati</taxon>
        <taxon>Thermotogota</taxon>
        <taxon>Thermotogae</taxon>
        <taxon>Thermotogales</taxon>
        <taxon>Thermotogaceae</taxon>
        <taxon>Pseudothermotoga</taxon>
    </lineage>
</organism>
<evidence type="ECO:0000313" key="2">
    <source>
        <dbReference type="Proteomes" id="UP000006804"/>
    </source>
</evidence>
<gene>
    <name evidence="1" type="ORF">Theth_0708</name>
</gene>
<sequence>MIGYISTKKIDEKYVGGLLIVDQAGIPLEFKYTEPVIPTQLQKILYGKSLETYLYVEVIGKNLLKKAENKCEFYFTDTPILVDCAENVFFITYHPSIVEEVQKISAEECVIPAQSGSIKVSAAKEIKQETLEKLVKMLEEIDVMEPFQRLQKALEYVCRSSAG</sequence>
<name>F7YXZ4_9THEM</name>
<dbReference type="RefSeq" id="WP_013932015.1">
    <property type="nucleotide sequence ID" value="NC_015707.1"/>
</dbReference>
<reference evidence="1 2" key="1">
    <citation type="submission" date="2010-11" db="EMBL/GenBank/DDBJ databases">
        <title>The complete genome of Thermotoga thermarum DSM 5069.</title>
        <authorList>
            <consortium name="US DOE Joint Genome Institute (JGI-PGF)"/>
            <person name="Lucas S."/>
            <person name="Copeland A."/>
            <person name="Lapidus A."/>
            <person name="Bruce D."/>
            <person name="Goodwin L."/>
            <person name="Pitluck S."/>
            <person name="Kyrpides N."/>
            <person name="Mavromatis K."/>
            <person name="Ivanova N."/>
            <person name="Zeytun A."/>
            <person name="Brettin T."/>
            <person name="Detter J.C."/>
            <person name="Tapia R."/>
            <person name="Han C."/>
            <person name="Land M."/>
            <person name="Hauser L."/>
            <person name="Markowitz V."/>
            <person name="Cheng J.-F."/>
            <person name="Hugenholtz P."/>
            <person name="Woyke T."/>
            <person name="Wu D."/>
            <person name="Spring S."/>
            <person name="Schroeder M."/>
            <person name="Brambilla E."/>
            <person name="Klenk H.-P."/>
            <person name="Eisen J.A."/>
        </authorList>
    </citation>
    <scope>NUCLEOTIDE SEQUENCE [LARGE SCALE GENOMIC DNA]</scope>
    <source>
        <strain evidence="1 2">DSM 5069</strain>
    </source>
</reference>
<accession>F7YXZ4</accession>
<proteinExistence type="predicted"/>
<protein>
    <submittedName>
        <fullName evidence="1">Uncharacterized protein</fullName>
    </submittedName>
</protein>
<dbReference type="PATRIC" id="fig|688269.3.peg.732"/>